<dbReference type="Pfam" id="PF01037">
    <property type="entry name" value="AsnC_trans_reg"/>
    <property type="match status" value="1"/>
</dbReference>
<evidence type="ECO:0000256" key="2">
    <source>
        <dbReference type="ARBA" id="ARBA00023125"/>
    </source>
</evidence>
<organism evidence="6 7">
    <name type="scientific">Agromyces larvae</name>
    <dbReference type="NCBI Taxonomy" id="2929802"/>
    <lineage>
        <taxon>Bacteria</taxon>
        <taxon>Bacillati</taxon>
        <taxon>Actinomycetota</taxon>
        <taxon>Actinomycetes</taxon>
        <taxon>Micrococcales</taxon>
        <taxon>Microbacteriaceae</taxon>
        <taxon>Agromyces</taxon>
    </lineage>
</organism>
<dbReference type="SUPFAM" id="SSF54909">
    <property type="entry name" value="Dimeric alpha+beta barrel"/>
    <property type="match status" value="1"/>
</dbReference>
<proteinExistence type="predicted"/>
<dbReference type="PROSITE" id="PS50956">
    <property type="entry name" value="HTH_ASNC_2"/>
    <property type="match status" value="1"/>
</dbReference>
<dbReference type="InterPro" id="IPR011008">
    <property type="entry name" value="Dimeric_a/b-barrel"/>
</dbReference>
<evidence type="ECO:0000256" key="4">
    <source>
        <dbReference type="SAM" id="MobiDB-lite"/>
    </source>
</evidence>
<dbReference type="RefSeq" id="WP_243556814.1">
    <property type="nucleotide sequence ID" value="NZ_CP094528.1"/>
</dbReference>
<gene>
    <name evidence="6" type="ORF">MTO99_02930</name>
</gene>
<evidence type="ECO:0000313" key="7">
    <source>
        <dbReference type="Proteomes" id="UP000832097"/>
    </source>
</evidence>
<evidence type="ECO:0000256" key="3">
    <source>
        <dbReference type="ARBA" id="ARBA00023163"/>
    </source>
</evidence>
<dbReference type="Proteomes" id="UP000832097">
    <property type="component" value="Chromosome"/>
</dbReference>
<reference evidence="6 7" key="1">
    <citation type="submission" date="2022-03" db="EMBL/GenBank/DDBJ databases">
        <title>Mucilaginibacter sp. isolated from the gut of Protaetia brevitarsis seulensis larvae.</title>
        <authorList>
            <person name="Won M."/>
            <person name="Kim S.-J."/>
            <person name="Kwon S.-W."/>
        </authorList>
    </citation>
    <scope>NUCLEOTIDE SEQUENCE [LARGE SCALE GENOMIC DNA]</scope>
    <source>
        <strain evidence="6 7">CFWR-12</strain>
    </source>
</reference>
<keyword evidence="1" id="KW-0805">Transcription regulation</keyword>
<dbReference type="Gene3D" id="3.30.70.920">
    <property type="match status" value="1"/>
</dbReference>
<dbReference type="EMBL" id="CP094528">
    <property type="protein sequence ID" value="UOE44760.1"/>
    <property type="molecule type" value="Genomic_DNA"/>
</dbReference>
<keyword evidence="3" id="KW-0804">Transcription</keyword>
<evidence type="ECO:0000259" key="5">
    <source>
        <dbReference type="PROSITE" id="PS50956"/>
    </source>
</evidence>
<dbReference type="SMART" id="SM00344">
    <property type="entry name" value="HTH_ASNC"/>
    <property type="match status" value="1"/>
</dbReference>
<feature type="domain" description="HTH asnC-type" evidence="5">
    <location>
        <begin position="6"/>
        <end position="67"/>
    </location>
</feature>
<keyword evidence="2" id="KW-0238">DNA-binding</keyword>
<dbReference type="Gene3D" id="1.10.10.10">
    <property type="entry name" value="Winged helix-like DNA-binding domain superfamily/Winged helix DNA-binding domain"/>
    <property type="match status" value="1"/>
</dbReference>
<dbReference type="InterPro" id="IPR036388">
    <property type="entry name" value="WH-like_DNA-bd_sf"/>
</dbReference>
<dbReference type="SUPFAM" id="SSF46785">
    <property type="entry name" value="Winged helix' DNA-binding domain"/>
    <property type="match status" value="1"/>
</dbReference>
<dbReference type="PRINTS" id="PR00033">
    <property type="entry name" value="HTHASNC"/>
</dbReference>
<dbReference type="PANTHER" id="PTHR30154">
    <property type="entry name" value="LEUCINE-RESPONSIVE REGULATORY PROTEIN"/>
    <property type="match status" value="1"/>
</dbReference>
<dbReference type="InterPro" id="IPR036390">
    <property type="entry name" value="WH_DNA-bd_sf"/>
</dbReference>
<sequence length="170" mass="18690">MQSYEPDETDWAILRELQADARISFNELGRRIHLSPPSVAERVRRLEGLGVIAGYSARVDPAEVGQPLTAFIQLKCDPGRCLLRTADPDDLPEVVEIHKLAGRHCTLLRVRAASMSHFEGLAERIGSHGAIETTMVLSTPYARADVRPAPPPRPVTTGDRWWSTSRGGSA</sequence>
<dbReference type="InterPro" id="IPR019888">
    <property type="entry name" value="Tscrpt_reg_AsnC-like"/>
</dbReference>
<protein>
    <submittedName>
        <fullName evidence="6">Lrp/AsnC family transcriptional regulator</fullName>
    </submittedName>
</protein>
<evidence type="ECO:0000256" key="1">
    <source>
        <dbReference type="ARBA" id="ARBA00023015"/>
    </source>
</evidence>
<name>A0ABY4C008_9MICO</name>
<dbReference type="Pfam" id="PF13404">
    <property type="entry name" value="HTH_AsnC-type"/>
    <property type="match status" value="1"/>
</dbReference>
<dbReference type="PANTHER" id="PTHR30154:SF53">
    <property type="entry name" value="HTH-TYPE TRANSCRIPTIONAL REGULATOR LRPC"/>
    <property type="match status" value="1"/>
</dbReference>
<dbReference type="InterPro" id="IPR000485">
    <property type="entry name" value="AsnC-type_HTH_dom"/>
</dbReference>
<feature type="region of interest" description="Disordered" evidence="4">
    <location>
        <begin position="144"/>
        <end position="170"/>
    </location>
</feature>
<dbReference type="InterPro" id="IPR019887">
    <property type="entry name" value="Tscrpt_reg_AsnC/Lrp_C"/>
</dbReference>
<evidence type="ECO:0000313" key="6">
    <source>
        <dbReference type="EMBL" id="UOE44760.1"/>
    </source>
</evidence>
<keyword evidence="7" id="KW-1185">Reference proteome</keyword>
<accession>A0ABY4C008</accession>